<dbReference type="InterPro" id="IPR006159">
    <property type="entry name" value="Acid_CoA_mut_C"/>
</dbReference>
<dbReference type="GO" id="GO:0046872">
    <property type="term" value="F:metal ion binding"/>
    <property type="evidence" value="ECO:0007669"/>
    <property type="project" value="UniProtKB-KW"/>
</dbReference>
<keyword evidence="2" id="KW-0846">Cobalamin</keyword>
<accession>A0A0F9B7X7</accession>
<dbReference type="Gene3D" id="3.40.50.280">
    <property type="entry name" value="Cobalamin-binding domain"/>
    <property type="match status" value="1"/>
</dbReference>
<dbReference type="SUPFAM" id="SSF52242">
    <property type="entry name" value="Cobalamin (vitamin B12)-binding domain"/>
    <property type="match status" value="1"/>
</dbReference>
<evidence type="ECO:0000259" key="6">
    <source>
        <dbReference type="PROSITE" id="PS51332"/>
    </source>
</evidence>
<dbReference type="GO" id="GO:0016853">
    <property type="term" value="F:isomerase activity"/>
    <property type="evidence" value="ECO:0007669"/>
    <property type="project" value="UniProtKB-KW"/>
</dbReference>
<reference evidence="7" key="1">
    <citation type="journal article" date="2015" name="Nature">
        <title>Complex archaea that bridge the gap between prokaryotes and eukaryotes.</title>
        <authorList>
            <person name="Spang A."/>
            <person name="Saw J.H."/>
            <person name="Jorgensen S.L."/>
            <person name="Zaremba-Niedzwiedzka K."/>
            <person name="Martijn J."/>
            <person name="Lind A.E."/>
            <person name="van Eijk R."/>
            <person name="Schleper C."/>
            <person name="Guy L."/>
            <person name="Ettema T.J."/>
        </authorList>
    </citation>
    <scope>NUCLEOTIDE SEQUENCE</scope>
</reference>
<dbReference type="PROSITE" id="PS51332">
    <property type="entry name" value="B12_BINDING"/>
    <property type="match status" value="1"/>
</dbReference>
<keyword evidence="3" id="KW-0479">Metal-binding</keyword>
<dbReference type="GO" id="GO:0031419">
    <property type="term" value="F:cobalamin binding"/>
    <property type="evidence" value="ECO:0007669"/>
    <property type="project" value="UniProtKB-KW"/>
</dbReference>
<evidence type="ECO:0000256" key="5">
    <source>
        <dbReference type="ARBA" id="ARBA00023285"/>
    </source>
</evidence>
<dbReference type="InterPro" id="IPR036724">
    <property type="entry name" value="Cobalamin-bd_sf"/>
</dbReference>
<dbReference type="EMBL" id="LAZR01053511">
    <property type="protein sequence ID" value="KKK80591.1"/>
    <property type="molecule type" value="Genomic_DNA"/>
</dbReference>
<feature type="non-terminal residue" evidence="7">
    <location>
        <position position="218"/>
    </location>
</feature>
<gene>
    <name evidence="7" type="ORF">LCGC14_2821950</name>
</gene>
<evidence type="ECO:0000256" key="4">
    <source>
        <dbReference type="ARBA" id="ARBA00023235"/>
    </source>
</evidence>
<dbReference type="AlphaFoldDB" id="A0A0F9B7X7"/>
<evidence type="ECO:0000256" key="2">
    <source>
        <dbReference type="ARBA" id="ARBA00022628"/>
    </source>
</evidence>
<protein>
    <recommendedName>
        <fullName evidence="6">B12-binding domain-containing protein</fullName>
    </recommendedName>
</protein>
<dbReference type="InterPro" id="IPR027417">
    <property type="entry name" value="P-loop_NTPase"/>
</dbReference>
<dbReference type="Pfam" id="PF02310">
    <property type="entry name" value="B12-binding"/>
    <property type="match status" value="1"/>
</dbReference>
<feature type="domain" description="B12-binding" evidence="6">
    <location>
        <begin position="3"/>
        <end position="141"/>
    </location>
</feature>
<evidence type="ECO:0000313" key="7">
    <source>
        <dbReference type="EMBL" id="KKK80591.1"/>
    </source>
</evidence>
<dbReference type="SUPFAM" id="SSF52540">
    <property type="entry name" value="P-loop containing nucleoside triphosphate hydrolases"/>
    <property type="match status" value="1"/>
</dbReference>
<dbReference type="NCBIfam" id="TIGR00640">
    <property type="entry name" value="acid_CoA_mut_C"/>
    <property type="match status" value="1"/>
</dbReference>
<sequence>MRNIRAVTATALFDGHDVSVNLFRRLLQERGVEVIHLGHNRSVDEVAKTAIEEDADAVLVSSYQGGHNEYFRYLVDLLKDNHRQHILVFGGGGGVILPAEIEALEACGVTRLYHANDGKAMGINGIADDIIERVERNIAELDPQRVLKDLDISKLTTSDRAAIAGLISVLENAPENDAGVRQILDELKKNDHPRPAVLGVTGTGGSGKSSIIDELVNR</sequence>
<proteinExistence type="predicted"/>
<keyword evidence="5" id="KW-0170">Cobalt</keyword>
<dbReference type="InterPro" id="IPR006158">
    <property type="entry name" value="Cobalamin-bd"/>
</dbReference>
<comment type="cofactor">
    <cofactor evidence="1">
        <name>adenosylcob(III)alamin</name>
        <dbReference type="ChEBI" id="CHEBI:18408"/>
    </cofactor>
</comment>
<name>A0A0F9B7X7_9ZZZZ</name>
<evidence type="ECO:0000256" key="3">
    <source>
        <dbReference type="ARBA" id="ARBA00022723"/>
    </source>
</evidence>
<organism evidence="7">
    <name type="scientific">marine sediment metagenome</name>
    <dbReference type="NCBI Taxonomy" id="412755"/>
    <lineage>
        <taxon>unclassified sequences</taxon>
        <taxon>metagenomes</taxon>
        <taxon>ecological metagenomes</taxon>
    </lineage>
</organism>
<evidence type="ECO:0000256" key="1">
    <source>
        <dbReference type="ARBA" id="ARBA00001922"/>
    </source>
</evidence>
<keyword evidence="4" id="KW-0413">Isomerase</keyword>
<comment type="caution">
    <text evidence="7">The sequence shown here is derived from an EMBL/GenBank/DDBJ whole genome shotgun (WGS) entry which is preliminary data.</text>
</comment>